<dbReference type="Pfam" id="PF12969">
    <property type="entry name" value="DUF3857"/>
    <property type="match status" value="1"/>
</dbReference>
<keyword evidence="5" id="KW-0645">Protease</keyword>
<organism evidence="5 6">
    <name type="scientific">Granulicella mallensis</name>
    <dbReference type="NCBI Taxonomy" id="940614"/>
    <lineage>
        <taxon>Bacteria</taxon>
        <taxon>Pseudomonadati</taxon>
        <taxon>Acidobacteriota</taxon>
        <taxon>Terriglobia</taxon>
        <taxon>Terriglobales</taxon>
        <taxon>Acidobacteriaceae</taxon>
        <taxon>Granulicella</taxon>
    </lineage>
</organism>
<evidence type="ECO:0000313" key="6">
    <source>
        <dbReference type="Proteomes" id="UP000584867"/>
    </source>
</evidence>
<dbReference type="InterPro" id="IPR019734">
    <property type="entry name" value="TPR_rpt"/>
</dbReference>
<feature type="domain" description="Transglutaminase-like" evidence="3">
    <location>
        <begin position="284"/>
        <end position="356"/>
    </location>
</feature>
<evidence type="ECO:0000256" key="1">
    <source>
        <dbReference type="PROSITE-ProRule" id="PRU00339"/>
    </source>
</evidence>
<evidence type="ECO:0000259" key="4">
    <source>
        <dbReference type="Pfam" id="PF12969"/>
    </source>
</evidence>
<dbReference type="Pfam" id="PF01841">
    <property type="entry name" value="Transglut_core"/>
    <property type="match status" value="1"/>
</dbReference>
<dbReference type="SUPFAM" id="SSF48452">
    <property type="entry name" value="TPR-like"/>
    <property type="match status" value="1"/>
</dbReference>
<dbReference type="Proteomes" id="UP000584867">
    <property type="component" value="Unassembled WGS sequence"/>
</dbReference>
<feature type="chain" id="PRO_5031131649" evidence="2">
    <location>
        <begin position="27"/>
        <end position="1068"/>
    </location>
</feature>
<gene>
    <name evidence="5" type="ORF">HDF15_003755</name>
</gene>
<evidence type="ECO:0000259" key="3">
    <source>
        <dbReference type="Pfam" id="PF01841"/>
    </source>
</evidence>
<dbReference type="InterPro" id="IPR038765">
    <property type="entry name" value="Papain-like_cys_pep_sf"/>
</dbReference>
<dbReference type="InterPro" id="IPR002931">
    <property type="entry name" value="Transglutaminase-like"/>
</dbReference>
<name>A0A7W8EB23_9BACT</name>
<keyword evidence="2" id="KW-0732">Signal</keyword>
<dbReference type="Gene3D" id="2.60.120.1130">
    <property type="match status" value="1"/>
</dbReference>
<sequence>MKNRRPLASSALVSALCCALSASAQAPTSSSAPPPAKPDYTHESSIIEKMDRVYRYAADGTGSKDLSAVVEIRDEAAVKSWSVLPLPFASSSEHVVIDYVRVRRADGTIVETPPSDAQELPAAVTREAPFYSDLKEDQIPVRSLRAGDHLEYKVRILRTHPEAPGHFWGEEIFFTPSLGKVVLEESVELHVPASVYVQVWSPKYKATSTETADEHVYRWQSSQLLPVAGKNNNELLRMEKDPPTENGATLPHIAWSNFHTWQEVGAWYRGMEGTRIAPDDEVRARVTELTAGKTTEDEKARAIYGFVAPQVRYIGVAFGVGRYQPHEASDILRNQYGDCKDKHTLQAAMLSAAGISSDAALIGANVAFTPDLPSPGWFNHVITVAHVNGKPVWLDATAEVAPYQLLLPVLRGKQALVIPATGDAYLATTPKNPPFPLEDHFVATGTLDEKGVSHSHIVMDLRGDNEIPYRQAVRTVSPAQWDELMQRISYAIGYAGKVTHAEFSRPDDTTSPFHVAYDYEREKAGDWENLRIVPQFPPIELGPVDEKNLPILPIELGNPHVETAHAVMKLPAGWDAELPAPIHAKTAFATLDKTYKFENGTVIADRRFEVLTDKIPAADWRSYQKWYKDAGMEGETYIQLLRTGGSGHAAAEYNDDAAKLIQEAIQLEQSQSWDQVHEKLDAARALNPNQAYLWSNYGYLAAQYGKVNEAMADYNREIAGHPAEDVPYRLLADLQMQRHSAADATKTLHLLLVQHPGDEWGSERLASLLMSDKDYPGAEASLRSSIAANGDSLPLKMMLARVLLHDEKKEEAGVLLQEVANKSDDAGLLNDSAYELADNALDLALADEAAQRSLAILADQSTGHAGSSHDALARSSLLIAAWDTAGWILFDQDKTAQAEPLLRAAWRNGMSMECGYHLGMALEKEGHTAEAANIYHLAENGEPGDNQDADLRLISNRLSALAKTGIRPDGGDAKAALQKARTFMLENISVPKKGLATFEIEFSAQRTETVRFIHGDEGLKSMADAIQHLDFKAAIPADSQARLIRRGILSCTATCEFVLMPPGEALTD</sequence>
<dbReference type="Gene3D" id="2.60.40.3140">
    <property type="match status" value="1"/>
</dbReference>
<dbReference type="Gene3D" id="3.10.620.30">
    <property type="match status" value="1"/>
</dbReference>
<dbReference type="InterPro" id="IPR024618">
    <property type="entry name" value="DUF3857"/>
</dbReference>
<accession>A0A7W8EB23</accession>
<dbReference type="Gene3D" id="1.25.40.10">
    <property type="entry name" value="Tetratricopeptide repeat domain"/>
    <property type="match status" value="2"/>
</dbReference>
<dbReference type="RefSeq" id="WP_184258032.1">
    <property type="nucleotide sequence ID" value="NZ_JACHIO010000016.1"/>
</dbReference>
<protein>
    <submittedName>
        <fullName evidence="5">Tetratricopeptide (TPR) repeat protein/transglutaminase-like putative cysteine protease</fullName>
    </submittedName>
</protein>
<dbReference type="PROSITE" id="PS50005">
    <property type="entry name" value="TPR"/>
    <property type="match status" value="1"/>
</dbReference>
<dbReference type="SUPFAM" id="SSF54001">
    <property type="entry name" value="Cysteine proteinases"/>
    <property type="match status" value="1"/>
</dbReference>
<dbReference type="GO" id="GO:0008233">
    <property type="term" value="F:peptidase activity"/>
    <property type="evidence" value="ECO:0007669"/>
    <property type="project" value="UniProtKB-KW"/>
</dbReference>
<proteinExistence type="predicted"/>
<evidence type="ECO:0000313" key="5">
    <source>
        <dbReference type="EMBL" id="MBB5065387.1"/>
    </source>
</evidence>
<keyword evidence="1" id="KW-0802">TPR repeat</keyword>
<feature type="domain" description="DUF3857" evidence="4">
    <location>
        <begin position="58"/>
        <end position="227"/>
    </location>
</feature>
<keyword evidence="5" id="KW-0378">Hydrolase</keyword>
<reference evidence="5 6" key="1">
    <citation type="submission" date="2020-08" db="EMBL/GenBank/DDBJ databases">
        <title>Genomic Encyclopedia of Type Strains, Phase IV (KMG-V): Genome sequencing to study the core and pangenomes of soil and plant-associated prokaryotes.</title>
        <authorList>
            <person name="Whitman W."/>
        </authorList>
    </citation>
    <scope>NUCLEOTIDE SEQUENCE [LARGE SCALE GENOMIC DNA]</scope>
    <source>
        <strain evidence="5 6">X5P3</strain>
    </source>
</reference>
<evidence type="ECO:0000256" key="2">
    <source>
        <dbReference type="SAM" id="SignalP"/>
    </source>
</evidence>
<feature type="signal peptide" evidence="2">
    <location>
        <begin position="1"/>
        <end position="26"/>
    </location>
</feature>
<comment type="caution">
    <text evidence="5">The sequence shown here is derived from an EMBL/GenBank/DDBJ whole genome shotgun (WGS) entry which is preliminary data.</text>
</comment>
<dbReference type="EMBL" id="JACHIO010000016">
    <property type="protein sequence ID" value="MBB5065387.1"/>
    <property type="molecule type" value="Genomic_DNA"/>
</dbReference>
<dbReference type="GO" id="GO:0006508">
    <property type="term" value="P:proteolysis"/>
    <property type="evidence" value="ECO:0007669"/>
    <property type="project" value="UniProtKB-KW"/>
</dbReference>
<dbReference type="InterPro" id="IPR011990">
    <property type="entry name" value="TPR-like_helical_dom_sf"/>
</dbReference>
<feature type="repeat" description="TPR" evidence="1">
    <location>
        <begin position="691"/>
        <end position="724"/>
    </location>
</feature>
<dbReference type="AlphaFoldDB" id="A0A7W8EB23"/>